<dbReference type="EMBL" id="JYDT01005168">
    <property type="protein sequence ID" value="KRY46409.1"/>
    <property type="molecule type" value="Genomic_DNA"/>
</dbReference>
<proteinExistence type="predicted"/>
<protein>
    <submittedName>
        <fullName evidence="1">Uncharacterized protein</fullName>
    </submittedName>
</protein>
<dbReference type="Proteomes" id="UP000054995">
    <property type="component" value="Unassembled WGS sequence"/>
</dbReference>
<sequence length="32" mass="3937">LDLKFYSESINIHFVHFRKNNIFSKFSKFSEL</sequence>
<evidence type="ECO:0000313" key="2">
    <source>
        <dbReference type="Proteomes" id="UP000054995"/>
    </source>
</evidence>
<feature type="non-terminal residue" evidence="1">
    <location>
        <position position="32"/>
    </location>
</feature>
<organism evidence="1 2">
    <name type="scientific">Trichinella pseudospiralis</name>
    <name type="common">Parasitic roundworm</name>
    <dbReference type="NCBI Taxonomy" id="6337"/>
    <lineage>
        <taxon>Eukaryota</taxon>
        <taxon>Metazoa</taxon>
        <taxon>Ecdysozoa</taxon>
        <taxon>Nematoda</taxon>
        <taxon>Enoplea</taxon>
        <taxon>Dorylaimia</taxon>
        <taxon>Trichinellida</taxon>
        <taxon>Trichinellidae</taxon>
        <taxon>Trichinella</taxon>
    </lineage>
</organism>
<accession>A0A0V1CAQ1</accession>
<evidence type="ECO:0000313" key="1">
    <source>
        <dbReference type="EMBL" id="KRY46409.1"/>
    </source>
</evidence>
<keyword evidence="2" id="KW-1185">Reference proteome</keyword>
<feature type="non-terminal residue" evidence="1">
    <location>
        <position position="1"/>
    </location>
</feature>
<name>A0A0V1CAQ1_TRIPS</name>
<reference evidence="1 2" key="1">
    <citation type="submission" date="2015-01" db="EMBL/GenBank/DDBJ databases">
        <title>Evolution of Trichinella species and genotypes.</title>
        <authorList>
            <person name="Korhonen P.K."/>
            <person name="Edoardo P."/>
            <person name="Giuseppe L.R."/>
            <person name="Gasser R.B."/>
        </authorList>
    </citation>
    <scope>NUCLEOTIDE SEQUENCE [LARGE SCALE GENOMIC DNA]</scope>
    <source>
        <strain evidence="1">ISS470</strain>
    </source>
</reference>
<dbReference type="AlphaFoldDB" id="A0A0V1CAQ1"/>
<gene>
    <name evidence="1" type="ORF">T4D_5266</name>
</gene>
<comment type="caution">
    <text evidence="1">The sequence shown here is derived from an EMBL/GenBank/DDBJ whole genome shotgun (WGS) entry which is preliminary data.</text>
</comment>